<accession>A0ABY5MNF9</accession>
<feature type="signal peptide" evidence="1">
    <location>
        <begin position="1"/>
        <end position="25"/>
    </location>
</feature>
<dbReference type="InterPro" id="IPR029032">
    <property type="entry name" value="AhpD-like"/>
</dbReference>
<keyword evidence="4" id="KW-1185">Reference proteome</keyword>
<dbReference type="NCBIfam" id="TIGR00778">
    <property type="entry name" value="ahpD_dom"/>
    <property type="match status" value="1"/>
</dbReference>
<feature type="chain" id="PRO_5046172122" evidence="1">
    <location>
        <begin position="26"/>
        <end position="134"/>
    </location>
</feature>
<dbReference type="PANTHER" id="PTHR33930">
    <property type="entry name" value="ALKYL HYDROPEROXIDE REDUCTASE AHPD"/>
    <property type="match status" value="1"/>
</dbReference>
<dbReference type="InterPro" id="IPR003779">
    <property type="entry name" value="CMD-like"/>
</dbReference>
<dbReference type="RefSeq" id="WP_338530556.1">
    <property type="nucleotide sequence ID" value="NZ_CP030941.1"/>
</dbReference>
<reference evidence="3 4" key="1">
    <citation type="submission" date="2018-07" db="EMBL/GenBank/DDBJ databases">
        <title>Genome sequence of Nitratireductor thuwali#1536.</title>
        <authorList>
            <person name="Michoud G."/>
            <person name="Merlino G."/>
            <person name="Sefrji F.O."/>
            <person name="Daffonchio D."/>
        </authorList>
    </citation>
    <scope>NUCLEOTIDE SEQUENCE [LARGE SCALE GENOMIC DNA]</scope>
    <source>
        <strain evidence="4">Nit1536</strain>
    </source>
</reference>
<keyword evidence="3" id="KW-0575">Peroxidase</keyword>
<proteinExistence type="predicted"/>
<dbReference type="Pfam" id="PF02627">
    <property type="entry name" value="CMD"/>
    <property type="match status" value="1"/>
</dbReference>
<keyword evidence="3" id="KW-0560">Oxidoreductase</keyword>
<sequence length="134" mass="14367">MKARLIAGIGSTALALMVGVQGVAAQDGAPNFMTQTFPQAGVDAAWEEFQALMGEGALDPKTKELVGLAVAAQVPCDYCVYYHTKAANAHGATEEEIKEALASAALVRKWSTMLHGSQYSMEEWRQEVDAMFAQ</sequence>
<dbReference type="EC" id="1.11.1.24" evidence="3"/>
<evidence type="ECO:0000313" key="4">
    <source>
        <dbReference type="Proteomes" id="UP001342418"/>
    </source>
</evidence>
<evidence type="ECO:0000313" key="3">
    <source>
        <dbReference type="EMBL" id="UUP18312.1"/>
    </source>
</evidence>
<dbReference type="InterPro" id="IPR004675">
    <property type="entry name" value="AhpD_core"/>
</dbReference>
<dbReference type="Gene3D" id="1.20.1290.10">
    <property type="entry name" value="AhpD-like"/>
    <property type="match status" value="1"/>
</dbReference>
<evidence type="ECO:0000256" key="1">
    <source>
        <dbReference type="SAM" id="SignalP"/>
    </source>
</evidence>
<keyword evidence="1" id="KW-0732">Signal</keyword>
<evidence type="ECO:0000259" key="2">
    <source>
        <dbReference type="Pfam" id="PF02627"/>
    </source>
</evidence>
<feature type="domain" description="Carboxymuconolactone decarboxylase-like" evidence="2">
    <location>
        <begin position="43"/>
        <end position="116"/>
    </location>
</feature>
<dbReference type="EMBL" id="CP030941">
    <property type="protein sequence ID" value="UUP18312.1"/>
    <property type="molecule type" value="Genomic_DNA"/>
</dbReference>
<dbReference type="PANTHER" id="PTHR33930:SF2">
    <property type="entry name" value="BLR3452 PROTEIN"/>
    <property type="match status" value="1"/>
</dbReference>
<dbReference type="Proteomes" id="UP001342418">
    <property type="component" value="Chromosome"/>
</dbReference>
<dbReference type="SUPFAM" id="SSF69118">
    <property type="entry name" value="AhpD-like"/>
    <property type="match status" value="1"/>
</dbReference>
<organism evidence="3 4">
    <name type="scientific">Nitratireductor thuwali</name>
    <dbReference type="NCBI Taxonomy" id="2267699"/>
    <lineage>
        <taxon>Bacteria</taxon>
        <taxon>Pseudomonadati</taxon>
        <taxon>Pseudomonadota</taxon>
        <taxon>Alphaproteobacteria</taxon>
        <taxon>Hyphomicrobiales</taxon>
        <taxon>Phyllobacteriaceae</taxon>
        <taxon>Nitratireductor</taxon>
    </lineage>
</organism>
<name>A0ABY5MNF9_9HYPH</name>
<gene>
    <name evidence="3" type="primary">ahpD_3</name>
    <name evidence="3" type="ORF">NTH_02792</name>
</gene>
<protein>
    <submittedName>
        <fullName evidence="3">Alkyl hydroperoxide reductase AhpD</fullName>
        <ecNumber evidence="3">1.11.1.24</ecNumber>
    </submittedName>
</protein>
<dbReference type="GO" id="GO:0140824">
    <property type="term" value="F:thioredoxin-dependent peroxiredoxin activity"/>
    <property type="evidence" value="ECO:0007669"/>
    <property type="project" value="UniProtKB-EC"/>
</dbReference>